<evidence type="ECO:0000259" key="2">
    <source>
        <dbReference type="Pfam" id="PF22725"/>
    </source>
</evidence>
<comment type="caution">
    <text evidence="3">The sequence shown here is derived from an EMBL/GenBank/DDBJ whole genome shotgun (WGS) entry which is preliminary data.</text>
</comment>
<protein>
    <submittedName>
        <fullName evidence="3">Gfo/Idh/MocA family protein</fullName>
    </submittedName>
</protein>
<organism evidence="3 4">
    <name type="scientific">Paenibacillus chartarius</name>
    <dbReference type="NCBI Taxonomy" id="747481"/>
    <lineage>
        <taxon>Bacteria</taxon>
        <taxon>Bacillati</taxon>
        <taxon>Bacillota</taxon>
        <taxon>Bacilli</taxon>
        <taxon>Bacillales</taxon>
        <taxon>Paenibacillaceae</taxon>
        <taxon>Paenibacillus</taxon>
    </lineage>
</organism>
<dbReference type="InterPro" id="IPR052515">
    <property type="entry name" value="Gfo/Idh/MocA_Oxidoreductase"/>
</dbReference>
<dbReference type="Gene3D" id="3.30.360.10">
    <property type="entry name" value="Dihydrodipicolinate Reductase, domain 2"/>
    <property type="match status" value="1"/>
</dbReference>
<keyword evidence="4" id="KW-1185">Reference proteome</keyword>
<dbReference type="InterPro" id="IPR000683">
    <property type="entry name" value="Gfo/Idh/MocA-like_OxRdtase_N"/>
</dbReference>
<dbReference type="RefSeq" id="WP_377471975.1">
    <property type="nucleotide sequence ID" value="NZ_JBHLWN010000076.1"/>
</dbReference>
<evidence type="ECO:0000313" key="3">
    <source>
        <dbReference type="EMBL" id="MFC0214585.1"/>
    </source>
</evidence>
<dbReference type="Gene3D" id="3.40.50.720">
    <property type="entry name" value="NAD(P)-binding Rossmann-like Domain"/>
    <property type="match status" value="1"/>
</dbReference>
<dbReference type="SUPFAM" id="SSF51735">
    <property type="entry name" value="NAD(P)-binding Rossmann-fold domains"/>
    <property type="match status" value="1"/>
</dbReference>
<evidence type="ECO:0000313" key="4">
    <source>
        <dbReference type="Proteomes" id="UP001589776"/>
    </source>
</evidence>
<proteinExistence type="predicted"/>
<dbReference type="SUPFAM" id="SSF55347">
    <property type="entry name" value="Glyceraldehyde-3-phosphate dehydrogenase-like, C-terminal domain"/>
    <property type="match status" value="1"/>
</dbReference>
<dbReference type="Pfam" id="PF01408">
    <property type="entry name" value="GFO_IDH_MocA"/>
    <property type="match status" value="1"/>
</dbReference>
<dbReference type="PANTHER" id="PTHR43249">
    <property type="entry name" value="UDP-N-ACETYL-2-AMINO-2-DEOXY-D-GLUCURONATE OXIDASE"/>
    <property type="match status" value="1"/>
</dbReference>
<dbReference type="EMBL" id="JBHLWN010000076">
    <property type="protein sequence ID" value="MFC0214585.1"/>
    <property type="molecule type" value="Genomic_DNA"/>
</dbReference>
<feature type="domain" description="GFO/IDH/MocA-like oxidoreductase" evidence="2">
    <location>
        <begin position="133"/>
        <end position="253"/>
    </location>
</feature>
<accession>A0ABV6DPL6</accession>
<feature type="domain" description="Gfo/Idh/MocA-like oxidoreductase N-terminal" evidence="1">
    <location>
        <begin position="2"/>
        <end position="121"/>
    </location>
</feature>
<gene>
    <name evidence="3" type="ORF">ACFFK0_19360</name>
</gene>
<dbReference type="InterPro" id="IPR055170">
    <property type="entry name" value="GFO_IDH_MocA-like_dom"/>
</dbReference>
<reference evidence="3 4" key="1">
    <citation type="submission" date="2024-09" db="EMBL/GenBank/DDBJ databases">
        <authorList>
            <person name="Sun Q."/>
            <person name="Mori K."/>
        </authorList>
    </citation>
    <scope>NUCLEOTIDE SEQUENCE [LARGE SCALE GENOMIC DNA]</scope>
    <source>
        <strain evidence="3 4">CCM 7759</strain>
    </source>
</reference>
<sequence length="390" mass="43167">MLRVAVVGTGNISAAHVNAYLAFPERCRITAVVDMYPEKAKAKAKQFGLDVEVLDSHKLLLGRSDIDLVSVCTPPFTHACICVDLLNDRKHVLVEKPMAASLEECDRMNEAAARSGTVFSVVAQNRFREPIMNLKHVLDSGLIGRVLHAQIDSYWWRGHCYYDLWWRGLWSKEVGGCTLNHAVHHIDMLGWMMGLPRRAVALLSNAAHDNAEVEDISVAALQYDRGSVAQVTSSVIHHGEEQQLIFQGERARISAPWNVYASTSKDNGFPQRNPALEEELHAFYERLPRLKHTGHEGQIDNVLTAIETGTAPLITGVDGRMTIELITAIYQAGFQQKAVELPIAKDDPMYTAEGILASAPRFYEKTNAVVQLGSGQDISVGSDYGQKNKP</sequence>
<dbReference type="Pfam" id="PF22725">
    <property type="entry name" value="GFO_IDH_MocA_C3"/>
    <property type="match status" value="1"/>
</dbReference>
<dbReference type="PANTHER" id="PTHR43249:SF1">
    <property type="entry name" value="D-GLUCOSIDE 3-DEHYDROGENASE"/>
    <property type="match status" value="1"/>
</dbReference>
<dbReference type="InterPro" id="IPR036291">
    <property type="entry name" value="NAD(P)-bd_dom_sf"/>
</dbReference>
<dbReference type="Proteomes" id="UP001589776">
    <property type="component" value="Unassembled WGS sequence"/>
</dbReference>
<name>A0ABV6DPL6_9BACL</name>
<evidence type="ECO:0000259" key="1">
    <source>
        <dbReference type="Pfam" id="PF01408"/>
    </source>
</evidence>